<comment type="caution">
    <text evidence="3">The sequence shown here is derived from an EMBL/GenBank/DDBJ whole genome shotgun (WGS) entry which is preliminary data.</text>
</comment>
<gene>
    <name evidence="3" type="ORF">BDK89_0623</name>
</gene>
<organism evidence="3 4">
    <name type="scientific">Ilumatobacter fluminis</name>
    <dbReference type="NCBI Taxonomy" id="467091"/>
    <lineage>
        <taxon>Bacteria</taxon>
        <taxon>Bacillati</taxon>
        <taxon>Actinomycetota</taxon>
        <taxon>Acidimicrobiia</taxon>
        <taxon>Acidimicrobiales</taxon>
        <taxon>Ilumatobacteraceae</taxon>
        <taxon>Ilumatobacter</taxon>
    </lineage>
</organism>
<protein>
    <submittedName>
        <fullName evidence="3">Peroxiredoxin</fullName>
    </submittedName>
</protein>
<name>A0A4R7HY38_9ACTN</name>
<evidence type="ECO:0000313" key="3">
    <source>
        <dbReference type="EMBL" id="TDT15063.1"/>
    </source>
</evidence>
<evidence type="ECO:0000313" key="4">
    <source>
        <dbReference type="Proteomes" id="UP000294558"/>
    </source>
</evidence>
<dbReference type="RefSeq" id="WP_133867556.1">
    <property type="nucleotide sequence ID" value="NZ_SOAU01000001.1"/>
</dbReference>
<evidence type="ECO:0000256" key="1">
    <source>
        <dbReference type="SAM" id="Phobius"/>
    </source>
</evidence>
<dbReference type="InterPro" id="IPR000866">
    <property type="entry name" value="AhpC/TSA"/>
</dbReference>
<proteinExistence type="predicted"/>
<dbReference type="Proteomes" id="UP000294558">
    <property type="component" value="Unassembled WGS sequence"/>
</dbReference>
<dbReference type="EMBL" id="SOAU01000001">
    <property type="protein sequence ID" value="TDT15063.1"/>
    <property type="molecule type" value="Genomic_DNA"/>
</dbReference>
<sequence>MTGRPRDRALAIVAGSVVAVAVVVAGFWLGGAFEPSQRTDGSFVLDEPGIFQQPFDDVNDDTSGEQLPDVVLIDADGVERSLDEVADRPAIVNLWFSRCIPCRRELVDFAEVHAEYGDRIAFVGIDPFDTPEAMVEFATERGVEYELWRDPDQEFVDAIGIVGFPVTLFVDADGTVVRQTGEIDAAGLRSAIAELFPDVG</sequence>
<keyword evidence="1" id="KW-0812">Transmembrane</keyword>
<feature type="transmembrane region" description="Helical" evidence="1">
    <location>
        <begin position="9"/>
        <end position="29"/>
    </location>
</feature>
<dbReference type="PROSITE" id="PS51352">
    <property type="entry name" value="THIOREDOXIN_2"/>
    <property type="match status" value="1"/>
</dbReference>
<dbReference type="GO" id="GO:0016209">
    <property type="term" value="F:antioxidant activity"/>
    <property type="evidence" value="ECO:0007669"/>
    <property type="project" value="InterPro"/>
</dbReference>
<dbReference type="CDD" id="cd02966">
    <property type="entry name" value="TlpA_like_family"/>
    <property type="match status" value="1"/>
</dbReference>
<dbReference type="PANTHER" id="PTHR42852">
    <property type="entry name" value="THIOL:DISULFIDE INTERCHANGE PROTEIN DSBE"/>
    <property type="match status" value="1"/>
</dbReference>
<keyword evidence="4" id="KW-1185">Reference proteome</keyword>
<dbReference type="AlphaFoldDB" id="A0A4R7HY38"/>
<reference evidence="3 4" key="1">
    <citation type="submission" date="2019-03" db="EMBL/GenBank/DDBJ databases">
        <title>Sequencing the genomes of 1000 actinobacteria strains.</title>
        <authorList>
            <person name="Klenk H.-P."/>
        </authorList>
    </citation>
    <scope>NUCLEOTIDE SEQUENCE [LARGE SCALE GENOMIC DNA]</scope>
    <source>
        <strain evidence="3 4">DSM 18936</strain>
    </source>
</reference>
<dbReference type="InterPro" id="IPR050553">
    <property type="entry name" value="Thioredoxin_ResA/DsbE_sf"/>
</dbReference>
<dbReference type="InterPro" id="IPR013766">
    <property type="entry name" value="Thioredoxin_domain"/>
</dbReference>
<dbReference type="Pfam" id="PF00578">
    <property type="entry name" value="AhpC-TSA"/>
    <property type="match status" value="1"/>
</dbReference>
<dbReference type="OrthoDB" id="9796554at2"/>
<dbReference type="GO" id="GO:0016491">
    <property type="term" value="F:oxidoreductase activity"/>
    <property type="evidence" value="ECO:0007669"/>
    <property type="project" value="InterPro"/>
</dbReference>
<dbReference type="Gene3D" id="3.40.30.10">
    <property type="entry name" value="Glutaredoxin"/>
    <property type="match status" value="1"/>
</dbReference>
<keyword evidence="1" id="KW-1133">Transmembrane helix</keyword>
<feature type="domain" description="Thioredoxin" evidence="2">
    <location>
        <begin position="61"/>
        <end position="197"/>
    </location>
</feature>
<keyword evidence="1" id="KW-0472">Membrane</keyword>
<accession>A0A4R7HY38</accession>
<dbReference type="SUPFAM" id="SSF52833">
    <property type="entry name" value="Thioredoxin-like"/>
    <property type="match status" value="1"/>
</dbReference>
<evidence type="ECO:0000259" key="2">
    <source>
        <dbReference type="PROSITE" id="PS51352"/>
    </source>
</evidence>
<dbReference type="PANTHER" id="PTHR42852:SF13">
    <property type="entry name" value="PROTEIN DIPZ"/>
    <property type="match status" value="1"/>
</dbReference>
<dbReference type="InterPro" id="IPR036249">
    <property type="entry name" value="Thioredoxin-like_sf"/>
</dbReference>